<accession>A0ABS7X8H7</accession>
<keyword evidence="4" id="KW-1185">Reference proteome</keyword>
<dbReference type="InterPro" id="IPR050708">
    <property type="entry name" value="T6SS_VgrG/RHS"/>
</dbReference>
<dbReference type="Proteomes" id="UP000663814">
    <property type="component" value="Unassembled WGS sequence"/>
</dbReference>
<comment type="caution">
    <text evidence="3">The sequence shown here is derived from an EMBL/GenBank/DDBJ whole genome shotgun (WGS) entry which is preliminary data.</text>
</comment>
<feature type="domain" description="DUF4329" evidence="2">
    <location>
        <begin position="127"/>
        <end position="240"/>
    </location>
</feature>
<dbReference type="InterPro" id="IPR022385">
    <property type="entry name" value="Rhs_assc_core"/>
</dbReference>
<dbReference type="InterPro" id="IPR001826">
    <property type="entry name" value="RHS"/>
</dbReference>
<evidence type="ECO:0000259" key="1">
    <source>
        <dbReference type="Pfam" id="PF03527"/>
    </source>
</evidence>
<dbReference type="PANTHER" id="PTHR32305:SF15">
    <property type="entry name" value="PROTEIN RHSA-RELATED"/>
    <property type="match status" value="1"/>
</dbReference>
<dbReference type="NCBIfam" id="TIGR03696">
    <property type="entry name" value="Rhs_assc_core"/>
    <property type="match status" value="1"/>
</dbReference>
<evidence type="ECO:0000259" key="2">
    <source>
        <dbReference type="Pfam" id="PF14220"/>
    </source>
</evidence>
<feature type="domain" description="RHS protein conserved region" evidence="1">
    <location>
        <begin position="10"/>
        <end position="43"/>
    </location>
</feature>
<dbReference type="Pfam" id="PF03527">
    <property type="entry name" value="RHS"/>
    <property type="match status" value="1"/>
</dbReference>
<organism evidence="3 4">
    <name type="scientific">Rheinheimera maricola</name>
    <dbReference type="NCBI Taxonomy" id="2793282"/>
    <lineage>
        <taxon>Bacteria</taxon>
        <taxon>Pseudomonadati</taxon>
        <taxon>Pseudomonadota</taxon>
        <taxon>Gammaproteobacteria</taxon>
        <taxon>Chromatiales</taxon>
        <taxon>Chromatiaceae</taxon>
        <taxon>Rheinheimera</taxon>
    </lineage>
</organism>
<evidence type="ECO:0000313" key="4">
    <source>
        <dbReference type="Proteomes" id="UP000663814"/>
    </source>
</evidence>
<dbReference type="PANTHER" id="PTHR32305">
    <property type="match status" value="1"/>
</dbReference>
<dbReference type="InterPro" id="IPR025479">
    <property type="entry name" value="DUF4329"/>
</dbReference>
<reference evidence="3 4" key="2">
    <citation type="submission" date="2021-08" db="EMBL/GenBank/DDBJ databases">
        <title>Rheinheimera aquimaris sp. nov., isolated from seawater of the East Sea in Korea.</title>
        <authorList>
            <person name="Kim K.H."/>
            <person name="Wenting R."/>
            <person name="Kim K.R."/>
            <person name="Jeon C.O."/>
        </authorList>
    </citation>
    <scope>NUCLEOTIDE SEQUENCE [LARGE SCALE GENOMIC DNA]</scope>
    <source>
        <strain evidence="3 4">MA-13</strain>
    </source>
</reference>
<dbReference type="PRINTS" id="PR00394">
    <property type="entry name" value="RHSPROTEIN"/>
</dbReference>
<sequence>MALVKQGQLYYYQLDQLGTPLSLTDSDNNIVWQANYSVFGKATVTVNKIDNPIRFQGQYFDSESGLHYNHFRYYDPQTGRFISQDPIGLLGGINHYQYAPNHINWIDPLGLKCKEDQKPEKRFDTSDDAALHIMKIINPLSKKDNLEYGGLIFKDTDGKYGFTGPSIGTEDGVNPFDGSADVPENTVEVGYWHTHGEYSAFDENDNIVRTGDPSLDDFNSDHFSSQDINVANSRGGIQQSTKATSVHLEIFIEGMMQKTKSSMSWKNRKMTMIKIISILLLITGCNANSATPTSTPTSTGGLMEISTATRFEGVVLNSILAAYEDFTKFGYDIANFTVDIDVTKDVKVTFTPKRHPDEGHILGGKTKFGREISYIMEKSTGNLISKSFAR</sequence>
<evidence type="ECO:0000313" key="3">
    <source>
        <dbReference type="EMBL" id="MBZ9610922.1"/>
    </source>
</evidence>
<dbReference type="Gene3D" id="2.180.10.10">
    <property type="entry name" value="RHS repeat-associated core"/>
    <property type="match status" value="1"/>
</dbReference>
<dbReference type="EMBL" id="JAERPS020000001">
    <property type="protein sequence ID" value="MBZ9610922.1"/>
    <property type="molecule type" value="Genomic_DNA"/>
</dbReference>
<dbReference type="RefSeq" id="WP_205310503.1">
    <property type="nucleotide sequence ID" value="NZ_JAERPS020000001.1"/>
</dbReference>
<name>A0ABS7X8H7_9GAMM</name>
<reference evidence="3 4" key="1">
    <citation type="submission" date="2020-12" db="EMBL/GenBank/DDBJ databases">
        <authorList>
            <person name="Ruan W."/>
            <person name="Khan S.A."/>
            <person name="Jeon C.O."/>
        </authorList>
    </citation>
    <scope>NUCLEOTIDE SEQUENCE [LARGE SCALE GENOMIC DNA]</scope>
    <source>
        <strain evidence="3 4">MA-13</strain>
    </source>
</reference>
<protein>
    <submittedName>
        <fullName evidence="3">DUF4329 domain-containing protein</fullName>
    </submittedName>
</protein>
<proteinExistence type="predicted"/>
<gene>
    <name evidence="3" type="ORF">I4W93_004885</name>
</gene>
<dbReference type="Pfam" id="PF14220">
    <property type="entry name" value="DUF4329"/>
    <property type="match status" value="1"/>
</dbReference>